<organism evidence="1 2">
    <name type="scientific">Apostasia shenzhenica</name>
    <dbReference type="NCBI Taxonomy" id="1088818"/>
    <lineage>
        <taxon>Eukaryota</taxon>
        <taxon>Viridiplantae</taxon>
        <taxon>Streptophyta</taxon>
        <taxon>Embryophyta</taxon>
        <taxon>Tracheophyta</taxon>
        <taxon>Spermatophyta</taxon>
        <taxon>Magnoliopsida</taxon>
        <taxon>Liliopsida</taxon>
        <taxon>Asparagales</taxon>
        <taxon>Orchidaceae</taxon>
        <taxon>Apostasioideae</taxon>
        <taxon>Apostasia</taxon>
    </lineage>
</organism>
<sequence length="218" mass="23611">MPGVCWFACNAGYESPPVLVEFGRLLATDILALASMKNAANHNMWCELQNPVNHRVFKRKLRSKPIGRGHASLVIMRNVAPAVACVHSTQNWQHELGCGVWPSAYASSGLKSALSLVSPSPDEGGGSIGTNCFVAFSCDRVHQMITELTPSHGHCYPGDDTAFVVATSGQVGTPVKFMPKATQHQPEGQNLKPERQKLKPKAEYLNLKSKALHALLKA</sequence>
<proteinExistence type="predicted"/>
<dbReference type="EMBL" id="KZ451899">
    <property type="protein sequence ID" value="PKA64923.1"/>
    <property type="molecule type" value="Genomic_DNA"/>
</dbReference>
<dbReference type="AlphaFoldDB" id="A0A2I0BAU8"/>
<dbReference type="OrthoDB" id="1695787at2759"/>
<dbReference type="PANTHER" id="PTHR33220">
    <property type="entry name" value="BNAA09G04420D PROTEIN"/>
    <property type="match status" value="1"/>
</dbReference>
<gene>
    <name evidence="1" type="ORF">AXF42_Ash011525</name>
</gene>
<keyword evidence="2" id="KW-1185">Reference proteome</keyword>
<accession>A0A2I0BAU8</accession>
<dbReference type="Proteomes" id="UP000236161">
    <property type="component" value="Unassembled WGS sequence"/>
</dbReference>
<evidence type="ECO:0000313" key="2">
    <source>
        <dbReference type="Proteomes" id="UP000236161"/>
    </source>
</evidence>
<protein>
    <submittedName>
        <fullName evidence="1">Uncharacterized protein</fullName>
    </submittedName>
</protein>
<dbReference type="PANTHER" id="PTHR33220:SF5">
    <property type="entry name" value="RRNA INTRON-ENCODED HOMING ENDONUCLEASE"/>
    <property type="match status" value="1"/>
</dbReference>
<name>A0A2I0BAU8_9ASPA</name>
<reference evidence="1 2" key="1">
    <citation type="journal article" date="2017" name="Nature">
        <title>The Apostasia genome and the evolution of orchids.</title>
        <authorList>
            <person name="Zhang G.Q."/>
            <person name="Liu K.W."/>
            <person name="Li Z."/>
            <person name="Lohaus R."/>
            <person name="Hsiao Y.Y."/>
            <person name="Niu S.C."/>
            <person name="Wang J.Y."/>
            <person name="Lin Y.C."/>
            <person name="Xu Q."/>
            <person name="Chen L.J."/>
            <person name="Yoshida K."/>
            <person name="Fujiwara S."/>
            <person name="Wang Z.W."/>
            <person name="Zhang Y.Q."/>
            <person name="Mitsuda N."/>
            <person name="Wang M."/>
            <person name="Liu G.H."/>
            <person name="Pecoraro L."/>
            <person name="Huang H.X."/>
            <person name="Xiao X.J."/>
            <person name="Lin M."/>
            <person name="Wu X.Y."/>
            <person name="Wu W.L."/>
            <person name="Chen Y.Y."/>
            <person name="Chang S.B."/>
            <person name="Sakamoto S."/>
            <person name="Ohme-Takagi M."/>
            <person name="Yagi M."/>
            <person name="Zeng S.J."/>
            <person name="Shen C.Y."/>
            <person name="Yeh C.M."/>
            <person name="Luo Y.B."/>
            <person name="Tsai W.C."/>
            <person name="Van de Peer Y."/>
            <person name="Liu Z.J."/>
        </authorList>
    </citation>
    <scope>NUCLEOTIDE SEQUENCE [LARGE SCALE GENOMIC DNA]</scope>
    <source>
        <strain evidence="2">cv. Shenzhen</strain>
        <tissue evidence="1">Stem</tissue>
    </source>
</reference>
<evidence type="ECO:0000313" key="1">
    <source>
        <dbReference type="EMBL" id="PKA64923.1"/>
    </source>
</evidence>